<proteinExistence type="predicted"/>
<dbReference type="InterPro" id="IPR013783">
    <property type="entry name" value="Ig-like_fold"/>
</dbReference>
<gene>
    <name evidence="3" type="ORF">GCM10007362_38240</name>
</gene>
<reference evidence="4" key="1">
    <citation type="journal article" date="2019" name="Int. J. Syst. Evol. Microbiol.">
        <title>The Global Catalogue of Microorganisms (GCM) 10K type strain sequencing project: providing services to taxonomists for standard genome sequencing and annotation.</title>
        <authorList>
            <consortium name="The Broad Institute Genomics Platform"/>
            <consortium name="The Broad Institute Genome Sequencing Center for Infectious Disease"/>
            <person name="Wu L."/>
            <person name="Ma J."/>
        </authorList>
    </citation>
    <scope>NUCLEOTIDE SEQUENCE [LARGE SCALE GENOMIC DNA]</scope>
    <source>
        <strain evidence="4">CCM 8702</strain>
    </source>
</reference>
<dbReference type="Pfam" id="PF21027">
    <property type="entry name" value="Sde0182_C"/>
    <property type="match status" value="1"/>
</dbReference>
<evidence type="ECO:0000259" key="2">
    <source>
        <dbReference type="Pfam" id="PF21027"/>
    </source>
</evidence>
<dbReference type="Proteomes" id="UP000605427">
    <property type="component" value="Unassembled WGS sequence"/>
</dbReference>
<evidence type="ECO:0000256" key="1">
    <source>
        <dbReference type="SAM" id="MobiDB-lite"/>
    </source>
</evidence>
<dbReference type="InterPro" id="IPR048527">
    <property type="entry name" value="Sde182_C"/>
</dbReference>
<feature type="compositionally biased region" description="Basic and acidic residues" evidence="1">
    <location>
        <begin position="9"/>
        <end position="20"/>
    </location>
</feature>
<evidence type="ECO:0000313" key="3">
    <source>
        <dbReference type="EMBL" id="GGH84065.1"/>
    </source>
</evidence>
<dbReference type="EMBL" id="BMDD01000005">
    <property type="protein sequence ID" value="GGH84065.1"/>
    <property type="molecule type" value="Genomic_DNA"/>
</dbReference>
<dbReference type="Gene3D" id="2.60.40.10">
    <property type="entry name" value="Immunoglobulins"/>
    <property type="match status" value="1"/>
</dbReference>
<comment type="caution">
    <text evidence="3">The sequence shown here is derived from an EMBL/GenBank/DDBJ whole genome shotgun (WGS) entry which is preliminary data.</text>
</comment>
<feature type="region of interest" description="Disordered" evidence="1">
    <location>
        <begin position="1"/>
        <end position="28"/>
    </location>
</feature>
<accession>A0ABQ2A3W9</accession>
<organism evidence="3 4">
    <name type="scientific">Saccharibacillus endophyticus</name>
    <dbReference type="NCBI Taxonomy" id="2060666"/>
    <lineage>
        <taxon>Bacteria</taxon>
        <taxon>Bacillati</taxon>
        <taxon>Bacillota</taxon>
        <taxon>Bacilli</taxon>
        <taxon>Bacillales</taxon>
        <taxon>Paenibacillaceae</taxon>
        <taxon>Saccharibacillus</taxon>
    </lineage>
</organism>
<protein>
    <recommendedName>
        <fullName evidence="2">Cellulose-binding Sde182 C-terminal domain-containing protein</fullName>
    </recommendedName>
</protein>
<feature type="domain" description="Cellulose-binding Sde182 C-terminal" evidence="2">
    <location>
        <begin position="16"/>
        <end position="70"/>
    </location>
</feature>
<sequence>MAGDLQLGLHREKTEGEHRNTIGMRGADTETVKFRVPTDAKSGDTIHMIAEVKDDGTHNLKHYQRVIITVK</sequence>
<keyword evidence="4" id="KW-1185">Reference proteome</keyword>
<evidence type="ECO:0000313" key="4">
    <source>
        <dbReference type="Proteomes" id="UP000605427"/>
    </source>
</evidence>
<name>A0ABQ2A3W9_9BACL</name>